<evidence type="ECO:0000256" key="1">
    <source>
        <dbReference type="SAM" id="MobiDB-lite"/>
    </source>
</evidence>
<proteinExistence type="predicted"/>
<feature type="compositionally biased region" description="Basic residues" evidence="1">
    <location>
        <begin position="212"/>
        <end position="222"/>
    </location>
</feature>
<dbReference type="OrthoDB" id="7663415at2759"/>
<organism evidence="2 3">
    <name type="scientific">Polypedilum vanderplanki</name>
    <name type="common">Sleeping chironomid midge</name>
    <dbReference type="NCBI Taxonomy" id="319348"/>
    <lineage>
        <taxon>Eukaryota</taxon>
        <taxon>Metazoa</taxon>
        <taxon>Ecdysozoa</taxon>
        <taxon>Arthropoda</taxon>
        <taxon>Hexapoda</taxon>
        <taxon>Insecta</taxon>
        <taxon>Pterygota</taxon>
        <taxon>Neoptera</taxon>
        <taxon>Endopterygota</taxon>
        <taxon>Diptera</taxon>
        <taxon>Nematocera</taxon>
        <taxon>Chironomoidea</taxon>
        <taxon>Chironomidae</taxon>
        <taxon>Chironominae</taxon>
        <taxon>Polypedilum</taxon>
        <taxon>Polypedilum</taxon>
    </lineage>
</organism>
<protein>
    <submittedName>
        <fullName evidence="2">Uncharacterized protein</fullName>
    </submittedName>
</protein>
<keyword evidence="3" id="KW-1185">Reference proteome</keyword>
<reference evidence="2" key="1">
    <citation type="submission" date="2021-03" db="EMBL/GenBank/DDBJ databases">
        <title>Chromosome level genome of the anhydrobiotic midge Polypedilum vanderplanki.</title>
        <authorList>
            <person name="Yoshida Y."/>
            <person name="Kikawada T."/>
            <person name="Gusev O."/>
        </authorList>
    </citation>
    <scope>NUCLEOTIDE SEQUENCE</scope>
    <source>
        <strain evidence="2">NIAS01</strain>
        <tissue evidence="2">Whole body or cell culture</tissue>
    </source>
</reference>
<feature type="compositionally biased region" description="Polar residues" evidence="1">
    <location>
        <begin position="252"/>
        <end position="264"/>
    </location>
</feature>
<dbReference type="EMBL" id="JADBJN010000002">
    <property type="protein sequence ID" value="KAG5677834.1"/>
    <property type="molecule type" value="Genomic_DNA"/>
</dbReference>
<feature type="compositionally biased region" description="Basic and acidic residues" evidence="1">
    <location>
        <begin position="424"/>
        <end position="452"/>
    </location>
</feature>
<dbReference type="Proteomes" id="UP001107558">
    <property type="component" value="Chromosome 2"/>
</dbReference>
<evidence type="ECO:0000313" key="2">
    <source>
        <dbReference type="EMBL" id="KAG5677834.1"/>
    </source>
</evidence>
<accession>A0A9J6C717</accession>
<dbReference type="AlphaFoldDB" id="A0A9J6C717"/>
<comment type="caution">
    <text evidence="2">The sequence shown here is derived from an EMBL/GenBank/DDBJ whole genome shotgun (WGS) entry which is preliminary data.</text>
</comment>
<feature type="region of interest" description="Disordered" evidence="1">
    <location>
        <begin position="290"/>
        <end position="317"/>
    </location>
</feature>
<feature type="compositionally biased region" description="Low complexity" evidence="1">
    <location>
        <begin position="385"/>
        <end position="401"/>
    </location>
</feature>
<sequence length="517" mass="57956">MERKNIFLKQKSIDDKTVESSDSQSIGRKILRKQLSVDHVTSSIKHSKAGAPVNFSNLLWQNSKNEPNLRISSSNAIKKRAQFAASANNSISKQDLYKTMIKSAAVASTTGNDSTVTKAREKIININIFLSQDVQDDVCSDSETAAQGTVHKQITTTSSSNVALKSSVVGNSEATSVAVSSKLSASARRAQFQSRRIMSAPIRPLNNDDSKNKRKPRKKKVIRVNLTLNRDKDIDESPDEYVDDLEELKQPMQANPNQKSSTKKQPPMRSRSILGCDQMGIETLVSMLNSGESDSEKEDVQQQQQQAPPPPPLPAVKDSSRIRANMLRKTVSFQEDDSQLQSAVVKDPYSFRRNSVVPFAGRMRNTRSLFGQEICNLYMNNTNSNNNNTTTNNSNNNSINNDGEGNGESIKNENDLNSSNQPQEEIKEKPRVRKMIDETSDEKKSQDTTMAEPRELECWRLYEKMKKTGLNISYDTILRGILKPSELRLLEKQKKLLGDIEERTFDDCDEVKQEDGT</sequence>
<feature type="region of interest" description="Disordered" evidence="1">
    <location>
        <begin position="385"/>
        <end position="452"/>
    </location>
</feature>
<evidence type="ECO:0000313" key="3">
    <source>
        <dbReference type="Proteomes" id="UP001107558"/>
    </source>
</evidence>
<gene>
    <name evidence="2" type="ORF">PVAND_007557</name>
</gene>
<feature type="region of interest" description="Disordered" evidence="1">
    <location>
        <begin position="192"/>
        <end position="224"/>
    </location>
</feature>
<name>A0A9J6C717_POLVA</name>
<feature type="region of interest" description="Disordered" evidence="1">
    <location>
        <begin position="248"/>
        <end position="271"/>
    </location>
</feature>